<gene>
    <name evidence="2" type="ORF">EHSB41UT_01770</name>
</gene>
<name>A0A1X7AI77_9GAMM</name>
<evidence type="ECO:0000259" key="1">
    <source>
        <dbReference type="Pfam" id="PF03819"/>
    </source>
</evidence>
<dbReference type="Proteomes" id="UP000196573">
    <property type="component" value="Unassembled WGS sequence"/>
</dbReference>
<sequence>MMMGKKLEELLAIVHAKNRFDQSNTWFNGSGTYLDEIKKEVDEVAEEVHAGRRCYLEDELGDVLWDYLNLVICLEQEQGISAERVIERAIAKYGERIEGITSGTSWDTIKAGQKQKLQDEYQQEISALIK</sequence>
<dbReference type="AlphaFoldDB" id="A0A1X7AI77"/>
<dbReference type="EMBL" id="FWPT01000003">
    <property type="protein sequence ID" value="SMA44287.1"/>
    <property type="molecule type" value="Genomic_DNA"/>
</dbReference>
<dbReference type="RefSeq" id="WP_242667269.1">
    <property type="nucleotide sequence ID" value="NZ_CBCSCN010000008.1"/>
</dbReference>
<evidence type="ECO:0000313" key="2">
    <source>
        <dbReference type="EMBL" id="SMA44287.1"/>
    </source>
</evidence>
<evidence type="ECO:0000313" key="3">
    <source>
        <dbReference type="Proteomes" id="UP000196573"/>
    </source>
</evidence>
<organism evidence="2 3">
    <name type="scientific">Parendozoicomonas haliclonae</name>
    <dbReference type="NCBI Taxonomy" id="1960125"/>
    <lineage>
        <taxon>Bacteria</taxon>
        <taxon>Pseudomonadati</taxon>
        <taxon>Pseudomonadota</taxon>
        <taxon>Gammaproteobacteria</taxon>
        <taxon>Oceanospirillales</taxon>
        <taxon>Endozoicomonadaceae</taxon>
        <taxon>Parendozoicomonas</taxon>
    </lineage>
</organism>
<keyword evidence="3" id="KW-1185">Reference proteome</keyword>
<dbReference type="GO" id="GO:0016787">
    <property type="term" value="F:hydrolase activity"/>
    <property type="evidence" value="ECO:0007669"/>
    <property type="project" value="UniProtKB-KW"/>
</dbReference>
<dbReference type="Pfam" id="PF03819">
    <property type="entry name" value="MazG"/>
    <property type="match status" value="1"/>
</dbReference>
<dbReference type="SUPFAM" id="SSF101386">
    <property type="entry name" value="all-alpha NTP pyrophosphatases"/>
    <property type="match status" value="1"/>
</dbReference>
<dbReference type="InterPro" id="IPR004518">
    <property type="entry name" value="MazG-like_dom"/>
</dbReference>
<accession>A0A1X7AI77</accession>
<keyword evidence="2" id="KW-0378">Hydrolase</keyword>
<proteinExistence type="predicted"/>
<protein>
    <submittedName>
        <fullName evidence="2">Nucleoside triphosphate pyrophosphohydrolase</fullName>
    </submittedName>
</protein>
<dbReference type="CDD" id="cd11523">
    <property type="entry name" value="NTP-PPase"/>
    <property type="match status" value="1"/>
</dbReference>
<dbReference type="Gene3D" id="1.10.287.1080">
    <property type="entry name" value="MazG-like"/>
    <property type="match status" value="1"/>
</dbReference>
<feature type="domain" description="NTP pyrophosphohydrolase MazG-like" evidence="1">
    <location>
        <begin position="32"/>
        <end position="97"/>
    </location>
</feature>
<reference evidence="2 3" key="1">
    <citation type="submission" date="2017-03" db="EMBL/GenBank/DDBJ databases">
        <authorList>
            <person name="Afonso C.L."/>
            <person name="Miller P.J."/>
            <person name="Scott M.A."/>
            <person name="Spackman E."/>
            <person name="Goraichik I."/>
            <person name="Dimitrov K.M."/>
            <person name="Suarez D.L."/>
            <person name="Swayne D.E."/>
        </authorList>
    </citation>
    <scope>NUCLEOTIDE SEQUENCE [LARGE SCALE GENOMIC DNA]</scope>
    <source>
        <strain evidence="2">SB41UT1</strain>
    </source>
</reference>